<keyword evidence="4" id="KW-1185">Reference proteome</keyword>
<sequence>MRNLLTGFFAVVIGLFAVSFAAIMALFLGIAAMIAKPFIKRKLAAEGMQYEEKNFTEGFAGQDETMNSVFRQQRQTTSNVIDGECEDVTSRKF</sequence>
<evidence type="ECO:0000313" key="3">
    <source>
        <dbReference type="EMBL" id="SMY15948.1"/>
    </source>
</evidence>
<reference evidence="2 5" key="3">
    <citation type="submission" date="2018-03" db="EMBL/GenBank/DDBJ databases">
        <title>Whole genome sequencing of Histamine producing bacteria.</title>
        <authorList>
            <person name="Butler K."/>
        </authorList>
    </citation>
    <scope>NUCLEOTIDE SEQUENCE [LARGE SCALE GENOMIC DNA]</scope>
    <source>
        <strain evidence="2 5">BS2</strain>
    </source>
</reference>
<evidence type="ECO:0000256" key="1">
    <source>
        <dbReference type="SAM" id="Phobius"/>
    </source>
</evidence>
<evidence type="ECO:0000313" key="2">
    <source>
        <dbReference type="EMBL" id="PSU26087.1"/>
    </source>
</evidence>
<dbReference type="RefSeq" id="WP_065167649.1">
    <property type="nucleotide sequence ID" value="NZ_FYAH01000002.1"/>
</dbReference>
<reference evidence="4" key="2">
    <citation type="submission" date="2017-06" db="EMBL/GenBank/DDBJ databases">
        <authorList>
            <person name="Rodrigo-Torres L."/>
            <person name="Arahal R. D."/>
            <person name="Lucena T."/>
        </authorList>
    </citation>
    <scope>NUCLEOTIDE SEQUENCE [LARGE SCALE GENOMIC DNA]</scope>
    <source>
        <strain evidence="4">type strain: CECT 9192</strain>
    </source>
</reference>
<name>A0A1A6U6E1_9GAMM</name>
<reference evidence="3" key="1">
    <citation type="submission" date="2017-06" db="EMBL/GenBank/DDBJ databases">
        <authorList>
            <person name="Kim H.J."/>
            <person name="Triplett B.A."/>
        </authorList>
    </citation>
    <scope>NUCLEOTIDE SEQUENCE [LARGE SCALE GENOMIC DNA]</scope>
    <source>
        <strain evidence="3">Type strain: CECT 9192</strain>
    </source>
</reference>
<protein>
    <submittedName>
        <fullName evidence="2">Uncharacterized protein</fullName>
    </submittedName>
</protein>
<dbReference type="AlphaFoldDB" id="A0A1A6U6E1"/>
<dbReference type="Proteomes" id="UP000240254">
    <property type="component" value="Unassembled WGS sequence"/>
</dbReference>
<organism evidence="2 5">
    <name type="scientific">Photobacterium aquimaris</name>
    <dbReference type="NCBI Taxonomy" id="512643"/>
    <lineage>
        <taxon>Bacteria</taxon>
        <taxon>Pseudomonadati</taxon>
        <taxon>Pseudomonadota</taxon>
        <taxon>Gammaproteobacteria</taxon>
        <taxon>Vibrionales</taxon>
        <taxon>Vibrionaceae</taxon>
        <taxon>Photobacterium</taxon>
    </lineage>
</organism>
<proteinExistence type="predicted"/>
<keyword evidence="1" id="KW-1133">Transmembrane helix</keyword>
<feature type="transmembrane region" description="Helical" evidence="1">
    <location>
        <begin position="6"/>
        <end position="34"/>
    </location>
</feature>
<gene>
    <name evidence="2" type="ORF">CTM88_16665</name>
    <name evidence="3" type="ORF">PAQU9191_01179</name>
</gene>
<keyword evidence="1" id="KW-0812">Transmembrane</keyword>
<dbReference type="EMBL" id="FYAH01000002">
    <property type="protein sequence ID" value="SMY15948.1"/>
    <property type="molecule type" value="Genomic_DNA"/>
</dbReference>
<dbReference type="EMBL" id="PYMK01000021">
    <property type="protein sequence ID" value="PSU26087.1"/>
    <property type="molecule type" value="Genomic_DNA"/>
</dbReference>
<evidence type="ECO:0000313" key="5">
    <source>
        <dbReference type="Proteomes" id="UP000240254"/>
    </source>
</evidence>
<dbReference type="Proteomes" id="UP000196485">
    <property type="component" value="Unassembled WGS sequence"/>
</dbReference>
<evidence type="ECO:0000313" key="4">
    <source>
        <dbReference type="Proteomes" id="UP000196485"/>
    </source>
</evidence>
<dbReference type="OrthoDB" id="5901727at2"/>
<accession>A0A1A6U6E1</accession>
<keyword evidence="1" id="KW-0472">Membrane</keyword>